<comment type="caution">
    <text evidence="4">The sequence shown here is derived from an EMBL/GenBank/DDBJ whole genome shotgun (WGS) entry which is preliminary data.</text>
</comment>
<evidence type="ECO:0000256" key="1">
    <source>
        <dbReference type="SAM" id="MobiDB-lite"/>
    </source>
</evidence>
<evidence type="ECO:0000259" key="3">
    <source>
        <dbReference type="PROSITE" id="PS50076"/>
    </source>
</evidence>
<keyword evidence="2" id="KW-0732">Signal</keyword>
<feature type="region of interest" description="Disordered" evidence="1">
    <location>
        <begin position="277"/>
        <end position="296"/>
    </location>
</feature>
<dbReference type="eggNOG" id="KOG0715">
    <property type="taxonomic scope" value="Eukaryota"/>
</dbReference>
<proteinExistence type="predicted"/>
<feature type="domain" description="J" evidence="3">
    <location>
        <begin position="56"/>
        <end position="151"/>
    </location>
</feature>
<dbReference type="Pfam" id="PF00226">
    <property type="entry name" value="DnaJ"/>
    <property type="match status" value="1"/>
</dbReference>
<dbReference type="PANTHER" id="PTHR44094">
    <property type="entry name" value="DNAJ HEAT SHOCK N-TERMINAL DOMAIN-CONTAINING PROTEIN"/>
    <property type="match status" value="1"/>
</dbReference>
<protein>
    <recommendedName>
        <fullName evidence="3">J domain-containing protein</fullName>
    </recommendedName>
</protein>
<evidence type="ECO:0000313" key="5">
    <source>
        <dbReference type="Proteomes" id="UP000266841"/>
    </source>
</evidence>
<dbReference type="InterPro" id="IPR036869">
    <property type="entry name" value="J_dom_sf"/>
</dbReference>
<organism evidence="4 5">
    <name type="scientific">Thalassiosira oceanica</name>
    <name type="common">Marine diatom</name>
    <dbReference type="NCBI Taxonomy" id="159749"/>
    <lineage>
        <taxon>Eukaryota</taxon>
        <taxon>Sar</taxon>
        <taxon>Stramenopiles</taxon>
        <taxon>Ochrophyta</taxon>
        <taxon>Bacillariophyta</taxon>
        <taxon>Coscinodiscophyceae</taxon>
        <taxon>Thalassiosirophycidae</taxon>
        <taxon>Thalassiosirales</taxon>
        <taxon>Thalassiosiraceae</taxon>
        <taxon>Thalassiosira</taxon>
    </lineage>
</organism>
<dbReference type="Gene3D" id="1.10.287.110">
    <property type="entry name" value="DnaJ domain"/>
    <property type="match status" value="1"/>
</dbReference>
<accession>K0R169</accession>
<dbReference type="SMART" id="SM00271">
    <property type="entry name" value="DnaJ"/>
    <property type="match status" value="1"/>
</dbReference>
<keyword evidence="5" id="KW-1185">Reference proteome</keyword>
<evidence type="ECO:0000313" key="4">
    <source>
        <dbReference type="EMBL" id="EJK46088.1"/>
    </source>
</evidence>
<feature type="compositionally biased region" description="Low complexity" evidence="1">
    <location>
        <begin position="98"/>
        <end position="114"/>
    </location>
</feature>
<dbReference type="SUPFAM" id="SSF46565">
    <property type="entry name" value="Chaperone J-domain"/>
    <property type="match status" value="1"/>
</dbReference>
<dbReference type="OMA" id="GDIMVEC"/>
<dbReference type="CDD" id="cd06257">
    <property type="entry name" value="DnaJ"/>
    <property type="match status" value="1"/>
</dbReference>
<feature type="signal peptide" evidence="2">
    <location>
        <begin position="1"/>
        <end position="28"/>
    </location>
</feature>
<dbReference type="AlphaFoldDB" id="K0R169"/>
<sequence length="539" mass="62356">MTDKGKMRRRRETAVVLWLFCLDAASIAKPTFLPNKPRNCLLLPNNLYTSTAHDTELYAELDVPTNATLMQIQKSYRRLSRDWHPDKIAVRRRKLQWQQQQQQQQQQQRRQSSSRADDDLEEYARNKLQRISTAYEILGDDHSRLLYHRYGLRGSTEAALHLLTGRQATNGNPLEAPSEVSNEQSVLLRLMGYSASPQNHHHCSNLHRMHNIQNSLMQKLLPIVDGTITQELFIANLYHECSSLKSSPLGAQILRCVGRAYRIEGYRVLRQELSRGGTRDSWKPRAPEYTRHDTNGFDKAKHRLSNIAVDRYRDVKHLAQAALASTKLIHTERQMKRLDNERRRAEDERSNRRQKRHSEEIGKRRMIEGRKRHANIHSHGIGALPGEETSEDALGDFSLDLNDLDSHFMHDEDPDNDALEWELQHTQQQKIYQALHSMHQMEALWKLTKIELDRVVRESCRSLLSPAWDAFGPSNYGGWHNEHAQQDYQNIYCAGYESNFRQDGWVNPLGETVSNRVGRLRAAAALVLVGDIFVQCSKE</sequence>
<dbReference type="InterPro" id="IPR052423">
    <property type="entry name" value="EMIR"/>
</dbReference>
<dbReference type="PRINTS" id="PR00625">
    <property type="entry name" value="JDOMAIN"/>
</dbReference>
<dbReference type="EMBL" id="AGNL01048001">
    <property type="protein sequence ID" value="EJK46088.1"/>
    <property type="molecule type" value="Genomic_DNA"/>
</dbReference>
<gene>
    <name evidence="4" type="ORF">THAOC_35264</name>
</gene>
<feature type="region of interest" description="Disordered" evidence="1">
    <location>
        <begin position="94"/>
        <end position="119"/>
    </location>
</feature>
<reference evidence="4 5" key="1">
    <citation type="journal article" date="2012" name="Genome Biol.">
        <title>Genome and low-iron response of an oceanic diatom adapted to chronic iron limitation.</title>
        <authorList>
            <person name="Lommer M."/>
            <person name="Specht M."/>
            <person name="Roy A.S."/>
            <person name="Kraemer L."/>
            <person name="Andreson R."/>
            <person name="Gutowska M.A."/>
            <person name="Wolf J."/>
            <person name="Bergner S.V."/>
            <person name="Schilhabel M.B."/>
            <person name="Klostermeier U.C."/>
            <person name="Beiko R.G."/>
            <person name="Rosenstiel P."/>
            <person name="Hippler M."/>
            <person name="Laroche J."/>
        </authorList>
    </citation>
    <scope>NUCLEOTIDE SEQUENCE [LARGE SCALE GENOMIC DNA]</scope>
    <source>
        <strain evidence="4 5">CCMP1005</strain>
    </source>
</reference>
<feature type="region of interest" description="Disordered" evidence="1">
    <location>
        <begin position="334"/>
        <end position="361"/>
    </location>
</feature>
<dbReference type="OrthoDB" id="10250354at2759"/>
<dbReference type="Proteomes" id="UP000266841">
    <property type="component" value="Unassembled WGS sequence"/>
</dbReference>
<evidence type="ECO:0000256" key="2">
    <source>
        <dbReference type="SAM" id="SignalP"/>
    </source>
</evidence>
<feature type="chain" id="PRO_5003836518" description="J domain-containing protein" evidence="2">
    <location>
        <begin position="29"/>
        <end position="539"/>
    </location>
</feature>
<dbReference type="PANTHER" id="PTHR44094:SF8">
    <property type="entry name" value="DNAJ HEAT SHOCK N-TERMINAL DOMAIN-CONTAINING PROTEIN-RELATED"/>
    <property type="match status" value="1"/>
</dbReference>
<dbReference type="InterPro" id="IPR001623">
    <property type="entry name" value="DnaJ_domain"/>
</dbReference>
<name>K0R169_THAOC</name>
<dbReference type="PROSITE" id="PS50076">
    <property type="entry name" value="DNAJ_2"/>
    <property type="match status" value="1"/>
</dbReference>